<reference evidence="2 3" key="1">
    <citation type="submission" date="2016-09" db="EMBL/GenBank/DDBJ databases">
        <title>The draft genome of Dichanthelium oligosanthes: A C3 panicoid grass species.</title>
        <authorList>
            <person name="Studer A.J."/>
            <person name="Schnable J.C."/>
            <person name="Brutnell T.P."/>
        </authorList>
    </citation>
    <scope>NUCLEOTIDE SEQUENCE [LARGE SCALE GENOMIC DNA]</scope>
    <source>
        <strain evidence="3">cv. Kellogg 1175</strain>
        <tissue evidence="2">Leaf</tissue>
    </source>
</reference>
<dbReference type="Proteomes" id="UP000095767">
    <property type="component" value="Unassembled WGS sequence"/>
</dbReference>
<feature type="region of interest" description="Disordered" evidence="1">
    <location>
        <begin position="27"/>
        <end position="52"/>
    </location>
</feature>
<sequence length="52" mass="5972">MAASAAARPKRRLGGGKNWALLCRDRRRARHHSRLGHRRRQAWISPTRSTSP</sequence>
<organism evidence="2 3">
    <name type="scientific">Dichanthelium oligosanthes</name>
    <dbReference type="NCBI Taxonomy" id="888268"/>
    <lineage>
        <taxon>Eukaryota</taxon>
        <taxon>Viridiplantae</taxon>
        <taxon>Streptophyta</taxon>
        <taxon>Embryophyta</taxon>
        <taxon>Tracheophyta</taxon>
        <taxon>Spermatophyta</taxon>
        <taxon>Magnoliopsida</taxon>
        <taxon>Liliopsida</taxon>
        <taxon>Poales</taxon>
        <taxon>Poaceae</taxon>
        <taxon>PACMAD clade</taxon>
        <taxon>Panicoideae</taxon>
        <taxon>Panicodae</taxon>
        <taxon>Paniceae</taxon>
        <taxon>Dichantheliinae</taxon>
        <taxon>Dichanthelium</taxon>
    </lineage>
</organism>
<gene>
    <name evidence="2" type="ORF">BAE44_0013737</name>
</gene>
<evidence type="ECO:0000313" key="2">
    <source>
        <dbReference type="EMBL" id="OEL25245.1"/>
    </source>
</evidence>
<comment type="caution">
    <text evidence="2">The sequence shown here is derived from an EMBL/GenBank/DDBJ whole genome shotgun (WGS) entry which is preliminary data.</text>
</comment>
<keyword evidence="3" id="KW-1185">Reference proteome</keyword>
<protein>
    <submittedName>
        <fullName evidence="2">Uncharacterized protein</fullName>
    </submittedName>
</protein>
<feature type="compositionally biased region" description="Basic residues" evidence="1">
    <location>
        <begin position="27"/>
        <end position="41"/>
    </location>
</feature>
<dbReference type="EMBL" id="LWDX02037676">
    <property type="protein sequence ID" value="OEL25245.1"/>
    <property type="molecule type" value="Genomic_DNA"/>
</dbReference>
<dbReference type="AlphaFoldDB" id="A0A1E5VJF4"/>
<proteinExistence type="predicted"/>
<evidence type="ECO:0000256" key="1">
    <source>
        <dbReference type="SAM" id="MobiDB-lite"/>
    </source>
</evidence>
<accession>A0A1E5VJF4</accession>
<name>A0A1E5VJF4_9POAL</name>
<evidence type="ECO:0000313" key="3">
    <source>
        <dbReference type="Proteomes" id="UP000095767"/>
    </source>
</evidence>